<sequence length="315" mass="34775">MRSTLGGIVMSLSYEQIRAFVTVAETGSFSAAARTLGRDRSTLSQVIANLEIDLGYGLFERSAKFPVLTRDGHALLAHAKNLAEYTSSFESLSASIGEGIESELTIVHCDLIPKELITLSVQAIRSKFPDTNIHWLHRSRQEIIAELEAGEADLGLGVSFKGKAISRMQYIHLANLHFIPVVGAGHPLVKVSETEKVGITQLRGVRQLVPEDCITADMQSSVVLSPHYQRIENMSVLKALLEIHEGWALLPKGLVHDDLIAGSLVRLNIKELNQAVCFPISLWSFKSKNPTPVRQSLIESICETINRLVEKYQQV</sequence>
<dbReference type="Gene3D" id="1.10.10.10">
    <property type="entry name" value="Winged helix-like DNA-binding domain superfamily/Winged helix DNA-binding domain"/>
    <property type="match status" value="1"/>
</dbReference>
<dbReference type="SUPFAM" id="SSF53850">
    <property type="entry name" value="Periplasmic binding protein-like II"/>
    <property type="match status" value="1"/>
</dbReference>
<evidence type="ECO:0000256" key="4">
    <source>
        <dbReference type="ARBA" id="ARBA00023163"/>
    </source>
</evidence>
<keyword evidence="3" id="KW-0238">DNA-binding</keyword>
<dbReference type="Pfam" id="PF03466">
    <property type="entry name" value="LysR_substrate"/>
    <property type="match status" value="1"/>
</dbReference>
<dbReference type="PANTHER" id="PTHR30126">
    <property type="entry name" value="HTH-TYPE TRANSCRIPTIONAL REGULATOR"/>
    <property type="match status" value="1"/>
</dbReference>
<dbReference type="SUPFAM" id="SSF46785">
    <property type="entry name" value="Winged helix' DNA-binding domain"/>
    <property type="match status" value="1"/>
</dbReference>
<dbReference type="KEGG" id="spsw:Sps_02944"/>
<name>A0A1S6HRG8_9GAMM</name>
<dbReference type="EMBL" id="CP014782">
    <property type="protein sequence ID" value="AQS38091.1"/>
    <property type="molecule type" value="Genomic_DNA"/>
</dbReference>
<dbReference type="InterPro" id="IPR036388">
    <property type="entry name" value="WH-like_DNA-bd_sf"/>
</dbReference>
<dbReference type="Proteomes" id="UP000189545">
    <property type="component" value="Chromosome"/>
</dbReference>
<dbReference type="PROSITE" id="PS50931">
    <property type="entry name" value="HTH_LYSR"/>
    <property type="match status" value="1"/>
</dbReference>
<evidence type="ECO:0000313" key="7">
    <source>
        <dbReference type="Proteomes" id="UP000189545"/>
    </source>
</evidence>
<dbReference type="STRING" id="225848.Sps_02944"/>
<keyword evidence="2" id="KW-0805">Transcription regulation</keyword>
<keyword evidence="4" id="KW-0804">Transcription</keyword>
<evidence type="ECO:0000256" key="1">
    <source>
        <dbReference type="ARBA" id="ARBA00009437"/>
    </source>
</evidence>
<evidence type="ECO:0000313" key="6">
    <source>
        <dbReference type="EMBL" id="AQS38091.1"/>
    </source>
</evidence>
<dbReference type="Pfam" id="PF00126">
    <property type="entry name" value="HTH_1"/>
    <property type="match status" value="1"/>
</dbReference>
<evidence type="ECO:0000256" key="2">
    <source>
        <dbReference type="ARBA" id="ARBA00023015"/>
    </source>
</evidence>
<protein>
    <submittedName>
        <fullName evidence="6">Transcriptional regulator</fullName>
    </submittedName>
</protein>
<dbReference type="Gene3D" id="3.40.190.290">
    <property type="match status" value="1"/>
</dbReference>
<comment type="similarity">
    <text evidence="1">Belongs to the LysR transcriptional regulatory family.</text>
</comment>
<dbReference type="InterPro" id="IPR036390">
    <property type="entry name" value="WH_DNA-bd_sf"/>
</dbReference>
<accession>A0A1S6HRG8</accession>
<gene>
    <name evidence="6" type="ORF">Sps_02944</name>
</gene>
<dbReference type="InterPro" id="IPR005119">
    <property type="entry name" value="LysR_subst-bd"/>
</dbReference>
<dbReference type="InterPro" id="IPR000847">
    <property type="entry name" value="LysR_HTH_N"/>
</dbReference>
<reference evidence="6 7" key="1">
    <citation type="submission" date="2016-03" db="EMBL/GenBank/DDBJ databases">
        <title>Complete genome sequence of Shewanella psychrophila WP2, a deep sea bacterium isolated from west Pacific sediment.</title>
        <authorList>
            <person name="Xu G."/>
            <person name="Jian H."/>
        </authorList>
    </citation>
    <scope>NUCLEOTIDE SEQUENCE [LARGE SCALE GENOMIC DNA]</scope>
    <source>
        <strain evidence="6 7">WP2</strain>
    </source>
</reference>
<dbReference type="CDD" id="cd05466">
    <property type="entry name" value="PBP2_LTTR_substrate"/>
    <property type="match status" value="1"/>
</dbReference>
<feature type="domain" description="HTH lysR-type" evidence="5">
    <location>
        <begin position="12"/>
        <end position="69"/>
    </location>
</feature>
<evidence type="ECO:0000256" key="3">
    <source>
        <dbReference type="ARBA" id="ARBA00023125"/>
    </source>
</evidence>
<dbReference type="GO" id="GO:0000976">
    <property type="term" value="F:transcription cis-regulatory region binding"/>
    <property type="evidence" value="ECO:0007669"/>
    <property type="project" value="TreeGrafter"/>
</dbReference>
<keyword evidence="7" id="KW-1185">Reference proteome</keyword>
<dbReference type="GO" id="GO:0003700">
    <property type="term" value="F:DNA-binding transcription factor activity"/>
    <property type="evidence" value="ECO:0007669"/>
    <property type="project" value="InterPro"/>
</dbReference>
<dbReference type="PANTHER" id="PTHR30126:SF91">
    <property type="entry name" value="LYSR FAMILY TRANSCRIPTIONAL REGULATOR"/>
    <property type="match status" value="1"/>
</dbReference>
<evidence type="ECO:0000259" key="5">
    <source>
        <dbReference type="PROSITE" id="PS50931"/>
    </source>
</evidence>
<organism evidence="6 7">
    <name type="scientific">Shewanella psychrophila</name>
    <dbReference type="NCBI Taxonomy" id="225848"/>
    <lineage>
        <taxon>Bacteria</taxon>
        <taxon>Pseudomonadati</taxon>
        <taxon>Pseudomonadota</taxon>
        <taxon>Gammaproteobacteria</taxon>
        <taxon>Alteromonadales</taxon>
        <taxon>Shewanellaceae</taxon>
        <taxon>Shewanella</taxon>
    </lineage>
</organism>
<dbReference type="OrthoDB" id="9786526at2"/>
<proteinExistence type="inferred from homology"/>
<dbReference type="AlphaFoldDB" id="A0A1S6HRG8"/>